<dbReference type="OrthoDB" id="3290068at2"/>
<evidence type="ECO:0000259" key="1">
    <source>
        <dbReference type="PROSITE" id="PS51464"/>
    </source>
</evidence>
<protein>
    <submittedName>
        <fullName evidence="2">DNA-binding transcriptional regulator, MurR/RpiR family, contains HTH and SIS domains</fullName>
    </submittedName>
</protein>
<dbReference type="PROSITE" id="PS51464">
    <property type="entry name" value="SIS"/>
    <property type="match status" value="1"/>
</dbReference>
<dbReference type="RefSeq" id="WP_093259940.1">
    <property type="nucleotide sequence ID" value="NZ_FNOK01000001.1"/>
</dbReference>
<dbReference type="PANTHER" id="PTHR30514:SF18">
    <property type="entry name" value="RPIR-FAMILY TRANSCRIPTIONAL REGULATOR"/>
    <property type="match status" value="1"/>
</dbReference>
<dbReference type="STRING" id="418495.SAMN05216215_100158"/>
<keyword evidence="2" id="KW-0238">DNA-binding</keyword>
<dbReference type="AlphaFoldDB" id="A0A1H2QC37"/>
<name>A0A1H2QC37_9PSEU</name>
<dbReference type="Pfam" id="PF01380">
    <property type="entry name" value="SIS"/>
    <property type="match status" value="1"/>
</dbReference>
<dbReference type="InterPro" id="IPR047640">
    <property type="entry name" value="RpiR-like"/>
</dbReference>
<dbReference type="GO" id="GO:1901135">
    <property type="term" value="P:carbohydrate derivative metabolic process"/>
    <property type="evidence" value="ECO:0007669"/>
    <property type="project" value="InterPro"/>
</dbReference>
<dbReference type="EMBL" id="FNOK01000001">
    <property type="protein sequence ID" value="SDW04692.1"/>
    <property type="molecule type" value="Genomic_DNA"/>
</dbReference>
<dbReference type="GO" id="GO:0003700">
    <property type="term" value="F:DNA-binding transcription factor activity"/>
    <property type="evidence" value="ECO:0007669"/>
    <property type="project" value="InterPro"/>
</dbReference>
<accession>A0A1H2QC37</accession>
<evidence type="ECO:0000313" key="2">
    <source>
        <dbReference type="EMBL" id="SDW04692.1"/>
    </source>
</evidence>
<dbReference type="PANTHER" id="PTHR30514">
    <property type="entry name" value="GLUCOKINASE"/>
    <property type="match status" value="1"/>
</dbReference>
<evidence type="ECO:0000313" key="3">
    <source>
        <dbReference type="Proteomes" id="UP000199529"/>
    </source>
</evidence>
<dbReference type="CDD" id="cd05013">
    <property type="entry name" value="SIS_RpiR"/>
    <property type="match status" value="1"/>
</dbReference>
<proteinExistence type="predicted"/>
<dbReference type="GO" id="GO:0097367">
    <property type="term" value="F:carbohydrate derivative binding"/>
    <property type="evidence" value="ECO:0007669"/>
    <property type="project" value="InterPro"/>
</dbReference>
<dbReference type="GO" id="GO:0003677">
    <property type="term" value="F:DNA binding"/>
    <property type="evidence" value="ECO:0007669"/>
    <property type="project" value="UniProtKB-KW"/>
</dbReference>
<dbReference type="SUPFAM" id="SSF53697">
    <property type="entry name" value="SIS domain"/>
    <property type="match status" value="1"/>
</dbReference>
<feature type="domain" description="SIS" evidence="1">
    <location>
        <begin position="57"/>
        <end position="200"/>
    </location>
</feature>
<dbReference type="InterPro" id="IPR046348">
    <property type="entry name" value="SIS_dom_sf"/>
</dbReference>
<reference evidence="3" key="1">
    <citation type="submission" date="2016-10" db="EMBL/GenBank/DDBJ databases">
        <authorList>
            <person name="Varghese N."/>
            <person name="Submissions S."/>
        </authorList>
    </citation>
    <scope>NUCLEOTIDE SEQUENCE [LARGE SCALE GENOMIC DNA]</scope>
    <source>
        <strain evidence="3">CGMCC 4.3530</strain>
    </source>
</reference>
<keyword evidence="3" id="KW-1185">Reference proteome</keyword>
<dbReference type="InterPro" id="IPR001347">
    <property type="entry name" value="SIS_dom"/>
</dbReference>
<dbReference type="Gene3D" id="3.40.50.10490">
    <property type="entry name" value="Glucose-6-phosphate isomerase like protein, domain 1"/>
    <property type="match status" value="1"/>
</dbReference>
<sequence length="224" mass="23809">MTARNANRDLASPRQRFDARVQRRSAAVLQQRVVEQEIRSLDAAMASIGHDGSVERAAALVVGARRRFILGAGKSFGYACLLAADLGASLSNVTTIDGRIVQAIDVLTEVRSSDVLVVFSLRRYRRESIEVARQFAAAGGALVVVTDAEDAPLSAVADAVIVVPTESASYSDSPTAVAAVAHVLATLTTASAKGAQRRLGERDRFSRSLGIYLDEADNPESENP</sequence>
<gene>
    <name evidence="2" type="ORF">SAMN05216215_100158</name>
</gene>
<organism evidence="2 3">
    <name type="scientific">Saccharopolyspora shandongensis</name>
    <dbReference type="NCBI Taxonomy" id="418495"/>
    <lineage>
        <taxon>Bacteria</taxon>
        <taxon>Bacillati</taxon>
        <taxon>Actinomycetota</taxon>
        <taxon>Actinomycetes</taxon>
        <taxon>Pseudonocardiales</taxon>
        <taxon>Pseudonocardiaceae</taxon>
        <taxon>Saccharopolyspora</taxon>
    </lineage>
</organism>
<dbReference type="InterPro" id="IPR035472">
    <property type="entry name" value="RpiR-like_SIS"/>
</dbReference>
<dbReference type="Proteomes" id="UP000199529">
    <property type="component" value="Unassembled WGS sequence"/>
</dbReference>